<comment type="caution">
    <text evidence="1">The sequence shown here is derived from an EMBL/GenBank/DDBJ whole genome shotgun (WGS) entry which is preliminary data.</text>
</comment>
<gene>
    <name evidence="1" type="ORF">NDU88_001763</name>
</gene>
<sequence>MAARMPGTQACGELILPEEKWQNPYLAARREWPTGTRYQSWGRAPLPGAPDCSVVETDSCDPLTSESLALTSGASAAARPPDARTGWPWGMAHHGHILGLKVGSNPLRRKMQPGGTHLRPEHCCSQPWSICHKCHEVRRTRGAWTWGGLDGAADEEGPLRWTVWVRFRFWAQ</sequence>
<dbReference type="AlphaFoldDB" id="A0AAV7MLV4"/>
<name>A0AAV7MLV4_PLEWA</name>
<dbReference type="Proteomes" id="UP001066276">
    <property type="component" value="Chromosome 9"/>
</dbReference>
<keyword evidence="2" id="KW-1185">Reference proteome</keyword>
<protein>
    <submittedName>
        <fullName evidence="1">Uncharacterized protein</fullName>
    </submittedName>
</protein>
<accession>A0AAV7MLV4</accession>
<proteinExistence type="predicted"/>
<reference evidence="1" key="1">
    <citation type="journal article" date="2022" name="bioRxiv">
        <title>Sequencing and chromosome-scale assembly of the giantPleurodeles waltlgenome.</title>
        <authorList>
            <person name="Brown T."/>
            <person name="Elewa A."/>
            <person name="Iarovenko S."/>
            <person name="Subramanian E."/>
            <person name="Araus A.J."/>
            <person name="Petzold A."/>
            <person name="Susuki M."/>
            <person name="Suzuki K.-i.T."/>
            <person name="Hayashi T."/>
            <person name="Toyoda A."/>
            <person name="Oliveira C."/>
            <person name="Osipova E."/>
            <person name="Leigh N.D."/>
            <person name="Simon A."/>
            <person name="Yun M.H."/>
        </authorList>
    </citation>
    <scope>NUCLEOTIDE SEQUENCE</scope>
    <source>
        <strain evidence="1">20211129_DDA</strain>
        <tissue evidence="1">Liver</tissue>
    </source>
</reference>
<evidence type="ECO:0000313" key="2">
    <source>
        <dbReference type="Proteomes" id="UP001066276"/>
    </source>
</evidence>
<evidence type="ECO:0000313" key="1">
    <source>
        <dbReference type="EMBL" id="KAJ1104351.1"/>
    </source>
</evidence>
<dbReference type="EMBL" id="JANPWB010000013">
    <property type="protein sequence ID" value="KAJ1104351.1"/>
    <property type="molecule type" value="Genomic_DNA"/>
</dbReference>
<organism evidence="1 2">
    <name type="scientific">Pleurodeles waltl</name>
    <name type="common">Iberian ribbed newt</name>
    <dbReference type="NCBI Taxonomy" id="8319"/>
    <lineage>
        <taxon>Eukaryota</taxon>
        <taxon>Metazoa</taxon>
        <taxon>Chordata</taxon>
        <taxon>Craniata</taxon>
        <taxon>Vertebrata</taxon>
        <taxon>Euteleostomi</taxon>
        <taxon>Amphibia</taxon>
        <taxon>Batrachia</taxon>
        <taxon>Caudata</taxon>
        <taxon>Salamandroidea</taxon>
        <taxon>Salamandridae</taxon>
        <taxon>Pleurodelinae</taxon>
        <taxon>Pleurodeles</taxon>
    </lineage>
</organism>